<evidence type="ECO:0000256" key="7">
    <source>
        <dbReference type="PIRSR" id="PIRSR614007-1"/>
    </source>
</evidence>
<dbReference type="InterPro" id="IPR014007">
    <property type="entry name" value="23BDH"/>
</dbReference>
<gene>
    <name evidence="9" type="ORF">FC95_GL001202</name>
</gene>
<evidence type="ECO:0000256" key="8">
    <source>
        <dbReference type="PIRSR" id="PIRSR614007-2"/>
    </source>
</evidence>
<evidence type="ECO:0000256" key="2">
    <source>
        <dbReference type="ARBA" id="ARBA00006484"/>
    </source>
</evidence>
<evidence type="ECO:0000256" key="4">
    <source>
        <dbReference type="ARBA" id="ARBA00023002"/>
    </source>
</evidence>
<comment type="similarity">
    <text evidence="2">Belongs to the short-chain dehydrogenases/reductases (SDR) family.</text>
</comment>
<organism evidence="9 10">
    <name type="scientific">Lentilactobacillus kefiri DSM 20587 = JCM 5818</name>
    <dbReference type="NCBI Taxonomy" id="1423764"/>
    <lineage>
        <taxon>Bacteria</taxon>
        <taxon>Bacillati</taxon>
        <taxon>Bacillota</taxon>
        <taxon>Bacilli</taxon>
        <taxon>Lactobacillales</taxon>
        <taxon>Lactobacillaceae</taxon>
        <taxon>Lentilactobacillus</taxon>
    </lineage>
</organism>
<comment type="catalytic activity">
    <reaction evidence="6">
        <text>(S)-acetoin + NAD(+) = diacetyl + NADH + H(+)</text>
        <dbReference type="Rhea" id="RHEA:27286"/>
        <dbReference type="ChEBI" id="CHEBI:15378"/>
        <dbReference type="ChEBI" id="CHEBI:15687"/>
        <dbReference type="ChEBI" id="CHEBI:16583"/>
        <dbReference type="ChEBI" id="CHEBI:57540"/>
        <dbReference type="ChEBI" id="CHEBI:57945"/>
        <dbReference type="EC" id="1.1.1.304"/>
    </reaction>
</comment>
<proteinExistence type="inferred from homology"/>
<dbReference type="InterPro" id="IPR020904">
    <property type="entry name" value="Sc_DH/Rdtase_CS"/>
</dbReference>
<dbReference type="NCBIfam" id="NF006394">
    <property type="entry name" value="PRK08643.1"/>
    <property type="match status" value="1"/>
</dbReference>
<evidence type="ECO:0000256" key="6">
    <source>
        <dbReference type="ARBA" id="ARBA00047315"/>
    </source>
</evidence>
<comment type="caution">
    <text evidence="9">The sequence shown here is derived from an EMBL/GenBank/DDBJ whole genome shotgun (WGS) entry which is preliminary data.</text>
</comment>
<comment type="function">
    <text evidence="1">Catalyzes the irreversible reduction of 2,3-butanediol to (S)-acetoin in the presence of NADH.</text>
</comment>
<dbReference type="EMBL" id="AYYV01000034">
    <property type="protein sequence ID" value="KRM52578.1"/>
    <property type="molecule type" value="Genomic_DNA"/>
</dbReference>
<evidence type="ECO:0000256" key="5">
    <source>
        <dbReference type="ARBA" id="ARBA00023027"/>
    </source>
</evidence>
<dbReference type="AlphaFoldDB" id="A0A8E1RJV0"/>
<dbReference type="InterPro" id="IPR036291">
    <property type="entry name" value="NAD(P)-bd_dom_sf"/>
</dbReference>
<evidence type="ECO:0000313" key="9">
    <source>
        <dbReference type="EMBL" id="KRM52578.1"/>
    </source>
</evidence>
<feature type="binding site" evidence="8">
    <location>
        <position position="52"/>
    </location>
    <ligand>
        <name>NAD(+)</name>
        <dbReference type="ChEBI" id="CHEBI:57540"/>
    </ligand>
</feature>
<evidence type="ECO:0000313" key="10">
    <source>
        <dbReference type="Proteomes" id="UP000051164"/>
    </source>
</evidence>
<dbReference type="PRINTS" id="PR00081">
    <property type="entry name" value="GDHRDH"/>
</dbReference>
<dbReference type="Proteomes" id="UP000051164">
    <property type="component" value="Unassembled WGS sequence"/>
</dbReference>
<feature type="binding site" evidence="8">
    <location>
        <begin position="31"/>
        <end position="33"/>
    </location>
    <ligand>
        <name>NAD(+)</name>
        <dbReference type="ChEBI" id="CHEBI:57540"/>
    </ligand>
</feature>
<evidence type="ECO:0000256" key="3">
    <source>
        <dbReference type="ARBA" id="ARBA00012848"/>
    </source>
</evidence>
<name>A0A8E1RJV0_LENKE</name>
<dbReference type="Gene3D" id="3.40.50.720">
    <property type="entry name" value="NAD(P)-binding Rossmann-like Domain"/>
    <property type="match status" value="1"/>
</dbReference>
<dbReference type="InterPro" id="IPR002347">
    <property type="entry name" value="SDR_fam"/>
</dbReference>
<keyword evidence="5 8" id="KW-0520">NAD</keyword>
<dbReference type="GO" id="GO:0045150">
    <property type="term" value="P:acetoin catabolic process"/>
    <property type="evidence" value="ECO:0007669"/>
    <property type="project" value="InterPro"/>
</dbReference>
<protein>
    <recommendedName>
        <fullName evidence="3">diacetyl reductase [(S)-acetoin forming]</fullName>
        <ecNumber evidence="3">1.1.1.304</ecNumber>
    </recommendedName>
</protein>
<dbReference type="PROSITE" id="PS00061">
    <property type="entry name" value="ADH_SHORT"/>
    <property type="match status" value="1"/>
</dbReference>
<sequence length="275" mass="28854">MKADADHPQMIFKMEVTIMAKQVALVTGAGQGIGEAIATRLHDDGFRVAVVDLNIDNANKVAKKLSPDGSESIGIKADVSDRDSVIAAVNKAVDTFGDFNVIVNNAGLGPTTPIDSITPDQFKLVYGVNVGGVLWGIQAAHQAFKKLGHGGKIINATSQAGVVGNPNLALYSGTKFAVRGITQVAARDLAEEGITANAYAPGIVKTPMMFDIAHQVGKNAGKDDEWGMQTFAKDIALKRLSEPEDVAAAVSFLAGKDSNYVTGQTLIVDGGMQFQ</sequence>
<dbReference type="NCBIfam" id="TIGR02415">
    <property type="entry name" value="23BDH"/>
    <property type="match status" value="1"/>
</dbReference>
<feature type="binding site" evidence="8">
    <location>
        <position position="171"/>
    </location>
    <ligand>
        <name>NAD(+)</name>
        <dbReference type="ChEBI" id="CHEBI:57540"/>
    </ligand>
</feature>
<dbReference type="PRINTS" id="PR00080">
    <property type="entry name" value="SDRFAMILY"/>
</dbReference>
<feature type="binding site" evidence="8">
    <location>
        <position position="175"/>
    </location>
    <ligand>
        <name>NAD(+)</name>
        <dbReference type="ChEBI" id="CHEBI:57540"/>
    </ligand>
</feature>
<feature type="binding site" evidence="8">
    <location>
        <begin position="201"/>
        <end position="206"/>
    </location>
    <ligand>
        <name>NAD(+)</name>
        <dbReference type="ChEBI" id="CHEBI:57540"/>
    </ligand>
</feature>
<feature type="binding site" evidence="8">
    <location>
        <begin position="78"/>
        <end position="79"/>
    </location>
    <ligand>
        <name>NAD(+)</name>
        <dbReference type="ChEBI" id="CHEBI:57540"/>
    </ligand>
</feature>
<accession>A0A8E1RJV0</accession>
<reference evidence="9 10" key="1">
    <citation type="journal article" date="2015" name="Genome Announc.">
        <title>Expanding the biotechnology potential of lactobacilli through comparative genomics of 213 strains and associated genera.</title>
        <authorList>
            <person name="Sun Z."/>
            <person name="Harris H.M."/>
            <person name="McCann A."/>
            <person name="Guo C."/>
            <person name="Argimon S."/>
            <person name="Zhang W."/>
            <person name="Yang X."/>
            <person name="Jeffery I.B."/>
            <person name="Cooney J.C."/>
            <person name="Kagawa T.F."/>
            <person name="Liu W."/>
            <person name="Song Y."/>
            <person name="Salvetti E."/>
            <person name="Wrobel A."/>
            <person name="Rasinkangas P."/>
            <person name="Parkhill J."/>
            <person name="Rea M.C."/>
            <person name="O'Sullivan O."/>
            <person name="Ritari J."/>
            <person name="Douillard F.P."/>
            <person name="Paul Ross R."/>
            <person name="Yang R."/>
            <person name="Briner A.E."/>
            <person name="Felis G.E."/>
            <person name="de Vos W.M."/>
            <person name="Barrangou R."/>
            <person name="Klaenhammer T.R."/>
            <person name="Caufield P.W."/>
            <person name="Cui Y."/>
            <person name="Zhang H."/>
            <person name="O'Toole P.W."/>
        </authorList>
    </citation>
    <scope>NUCLEOTIDE SEQUENCE [LARGE SCALE GENOMIC DNA]</scope>
    <source>
        <strain evidence="9 10">DSM 20587</strain>
    </source>
</reference>
<dbReference type="PANTHER" id="PTHR43639">
    <property type="entry name" value="OXIDOREDUCTASE, SHORT-CHAIN DEHYDROGENASE/REDUCTASE FAMILY (AFU_ORTHOLOGUE AFUA_5G02870)"/>
    <property type="match status" value="1"/>
</dbReference>
<keyword evidence="4" id="KW-0560">Oxidoreductase</keyword>
<dbReference type="FunFam" id="3.40.50.720:FF:000084">
    <property type="entry name" value="Short-chain dehydrogenase reductase"/>
    <property type="match status" value="1"/>
</dbReference>
<feature type="binding site" evidence="8">
    <location>
        <position position="105"/>
    </location>
    <ligand>
        <name>NAD(+)</name>
        <dbReference type="ChEBI" id="CHEBI:57540"/>
    </ligand>
</feature>
<feature type="active site" description="Proton acceptor" evidence="7">
    <location>
        <position position="171"/>
    </location>
</feature>
<dbReference type="SUPFAM" id="SSF51735">
    <property type="entry name" value="NAD(P)-binding Rossmann-fold domains"/>
    <property type="match status" value="1"/>
</dbReference>
<dbReference type="GO" id="GO:0008206">
    <property type="term" value="P:bile acid metabolic process"/>
    <property type="evidence" value="ECO:0007669"/>
    <property type="project" value="UniProtKB-ARBA"/>
</dbReference>
<dbReference type="Pfam" id="PF13561">
    <property type="entry name" value="adh_short_C2"/>
    <property type="match status" value="1"/>
</dbReference>
<dbReference type="GO" id="GO:0052588">
    <property type="term" value="F:diacetyl reductase ((S)-acetoin forming) (NAD+) activity"/>
    <property type="evidence" value="ECO:0007669"/>
    <property type="project" value="UniProtKB-EC"/>
</dbReference>
<evidence type="ECO:0000256" key="1">
    <source>
        <dbReference type="ARBA" id="ARBA00003200"/>
    </source>
</evidence>
<dbReference type="PANTHER" id="PTHR43639:SF1">
    <property type="entry name" value="SHORT-CHAIN DEHYDROGENASE_REDUCTASE FAMILY PROTEIN"/>
    <property type="match status" value="1"/>
</dbReference>
<dbReference type="EC" id="1.1.1.304" evidence="3"/>
<dbReference type="NCBIfam" id="NF005559">
    <property type="entry name" value="PRK07231.1"/>
    <property type="match status" value="1"/>
</dbReference>